<organism evidence="1">
    <name type="scientific">marine sediment metagenome</name>
    <dbReference type="NCBI Taxonomy" id="412755"/>
    <lineage>
        <taxon>unclassified sequences</taxon>
        <taxon>metagenomes</taxon>
        <taxon>ecological metagenomes</taxon>
    </lineage>
</organism>
<name>A0A0F9QA03_9ZZZZ</name>
<dbReference type="EMBL" id="LAZR01001770">
    <property type="protein sequence ID" value="KKN39329.1"/>
    <property type="molecule type" value="Genomic_DNA"/>
</dbReference>
<gene>
    <name evidence="1" type="ORF">LCGC14_0744340</name>
</gene>
<evidence type="ECO:0000313" key="1">
    <source>
        <dbReference type="EMBL" id="KKN39329.1"/>
    </source>
</evidence>
<accession>A0A0F9QA03</accession>
<reference evidence="1" key="1">
    <citation type="journal article" date="2015" name="Nature">
        <title>Complex archaea that bridge the gap between prokaryotes and eukaryotes.</title>
        <authorList>
            <person name="Spang A."/>
            <person name="Saw J.H."/>
            <person name="Jorgensen S.L."/>
            <person name="Zaremba-Niedzwiedzka K."/>
            <person name="Martijn J."/>
            <person name="Lind A.E."/>
            <person name="van Eijk R."/>
            <person name="Schleper C."/>
            <person name="Guy L."/>
            <person name="Ettema T.J."/>
        </authorList>
    </citation>
    <scope>NUCLEOTIDE SEQUENCE</scope>
</reference>
<proteinExistence type="predicted"/>
<sequence length="87" mass="10155">MFADQFTRETPEERLNQLDEGARLFVQQFRADRAALWRRARGALFALPEPQRRALTDEWNGNRWLPGSPEYLLDFLRGKGIGLPPEQ</sequence>
<dbReference type="AlphaFoldDB" id="A0A0F9QA03"/>
<comment type="caution">
    <text evidence="1">The sequence shown here is derived from an EMBL/GenBank/DDBJ whole genome shotgun (WGS) entry which is preliminary data.</text>
</comment>
<protein>
    <submittedName>
        <fullName evidence="1">Uncharacterized protein</fullName>
    </submittedName>
</protein>